<evidence type="ECO:0000313" key="11">
    <source>
        <dbReference type="EMBL" id="KAJ3042754.1"/>
    </source>
</evidence>
<keyword evidence="6" id="KW-0458">Lysosome</keyword>
<dbReference type="AlphaFoldDB" id="A0AAD5S4Y2"/>
<name>A0AAD5S4Y2_9FUNG</name>
<evidence type="ECO:0000256" key="6">
    <source>
        <dbReference type="ARBA" id="ARBA00023228"/>
    </source>
</evidence>
<evidence type="ECO:0000256" key="8">
    <source>
        <dbReference type="ARBA" id="ARBA00041780"/>
    </source>
</evidence>
<dbReference type="Pfam" id="PF07534">
    <property type="entry name" value="TLD"/>
    <property type="match status" value="1"/>
</dbReference>
<dbReference type="GO" id="GO:0006979">
    <property type="term" value="P:response to oxidative stress"/>
    <property type="evidence" value="ECO:0007669"/>
    <property type="project" value="TreeGrafter"/>
</dbReference>
<evidence type="ECO:0000256" key="3">
    <source>
        <dbReference type="ARBA" id="ARBA00004496"/>
    </source>
</evidence>
<keyword evidence="4" id="KW-0963">Cytoplasm</keyword>
<organism evidence="11 12">
    <name type="scientific">Rhizophlyctis rosea</name>
    <dbReference type="NCBI Taxonomy" id="64517"/>
    <lineage>
        <taxon>Eukaryota</taxon>
        <taxon>Fungi</taxon>
        <taxon>Fungi incertae sedis</taxon>
        <taxon>Chytridiomycota</taxon>
        <taxon>Chytridiomycota incertae sedis</taxon>
        <taxon>Chytridiomycetes</taxon>
        <taxon>Rhizophlyctidales</taxon>
        <taxon>Rhizophlyctidaceae</taxon>
        <taxon>Rhizophlyctis</taxon>
    </lineage>
</organism>
<dbReference type="InterPro" id="IPR006571">
    <property type="entry name" value="TLDc_dom"/>
</dbReference>
<dbReference type="PANTHER" id="PTHR23354">
    <property type="entry name" value="NUCLEOLAR PROTEIN 7/ESTROGEN RECEPTOR COACTIVATOR-RELATED"/>
    <property type="match status" value="1"/>
</dbReference>
<proteinExistence type="predicted"/>
<dbReference type="GO" id="GO:0005634">
    <property type="term" value="C:nucleus"/>
    <property type="evidence" value="ECO:0007669"/>
    <property type="project" value="TreeGrafter"/>
</dbReference>
<evidence type="ECO:0000256" key="9">
    <source>
        <dbReference type="ARBA" id="ARBA00042134"/>
    </source>
</evidence>
<comment type="caution">
    <text evidence="11">The sequence shown here is derived from an EMBL/GenBank/DDBJ whole genome shotgun (WGS) entry which is preliminary data.</text>
</comment>
<feature type="domain" description="TLDc" evidence="10">
    <location>
        <begin position="175"/>
        <end position="344"/>
    </location>
</feature>
<dbReference type="EMBL" id="JADGJD010001396">
    <property type="protein sequence ID" value="KAJ3042754.1"/>
    <property type="molecule type" value="Genomic_DNA"/>
</dbReference>
<keyword evidence="12" id="KW-1185">Reference proteome</keyword>
<dbReference type="PANTHER" id="PTHR23354:SF131">
    <property type="entry name" value="MTOR-ASSOCIATED PROTEIN MEAK7"/>
    <property type="match status" value="1"/>
</dbReference>
<evidence type="ECO:0000256" key="2">
    <source>
        <dbReference type="ARBA" id="ARBA00004371"/>
    </source>
</evidence>
<dbReference type="PROSITE" id="PS51886">
    <property type="entry name" value="TLDC"/>
    <property type="match status" value="1"/>
</dbReference>
<evidence type="ECO:0000256" key="7">
    <source>
        <dbReference type="ARBA" id="ARBA00039594"/>
    </source>
</evidence>
<evidence type="ECO:0000256" key="5">
    <source>
        <dbReference type="ARBA" id="ARBA00023136"/>
    </source>
</evidence>
<dbReference type="GO" id="GO:0005737">
    <property type="term" value="C:cytoplasm"/>
    <property type="evidence" value="ECO:0007669"/>
    <property type="project" value="UniProtKB-SubCell"/>
</dbReference>
<accession>A0AAD5S4Y2</accession>
<reference evidence="11" key="1">
    <citation type="submission" date="2020-05" db="EMBL/GenBank/DDBJ databases">
        <title>Phylogenomic resolution of chytrid fungi.</title>
        <authorList>
            <person name="Stajich J.E."/>
            <person name="Amses K."/>
            <person name="Simmons R."/>
            <person name="Seto K."/>
            <person name="Myers J."/>
            <person name="Bonds A."/>
            <person name="Quandt C.A."/>
            <person name="Barry K."/>
            <person name="Liu P."/>
            <person name="Grigoriev I."/>
            <person name="Longcore J.E."/>
            <person name="James T.Y."/>
        </authorList>
    </citation>
    <scope>NUCLEOTIDE SEQUENCE</scope>
    <source>
        <strain evidence="11">JEL0318</strain>
    </source>
</reference>
<dbReference type="GO" id="GO:0016020">
    <property type="term" value="C:membrane"/>
    <property type="evidence" value="ECO:0007669"/>
    <property type="project" value="UniProtKB-SubCell"/>
</dbReference>
<evidence type="ECO:0000256" key="1">
    <source>
        <dbReference type="ARBA" id="ARBA00004370"/>
    </source>
</evidence>
<sequence>MGTSDSKHAQPLPAALSIAERADLEHRTISFAGFATAVHVLTAGSPFERSEFVTVYEKSVEKADTRQFLKDLAHGLQFYRPATAKPSPDPQYTPSDRFVDYLLFTISSSHSTTDVFANSSSPPTSQQPPPLSAFSSFFATSPHLHTLFTLLFTGTFFPSNPLPGSHPSLSPPASALLSREDIFLLNESIPSETRLGAWKGLFSSDRDGGSWTVFTNRVEEAGATVLVVRDKRGNVFGGFAGSEWAVRPKFYGDASSFLFSLQPTMQIYRASGINANYQYFNHGMHTLPNGIGFGGQLDYFGLWIDSSFERGHSRGDPRSTTYDNPRLSGSAEFEVDFVEAWLIKPKEVDDRLVDDRKKGSILGNTEAEALLEMGGKTMVSKGYREPVREEEG</sequence>
<dbReference type="SMART" id="SM00584">
    <property type="entry name" value="TLDc"/>
    <property type="match status" value="1"/>
</dbReference>
<evidence type="ECO:0000259" key="10">
    <source>
        <dbReference type="PROSITE" id="PS51886"/>
    </source>
</evidence>
<gene>
    <name evidence="11" type="ORF">HK097_001908</name>
</gene>
<evidence type="ECO:0000313" key="12">
    <source>
        <dbReference type="Proteomes" id="UP001212841"/>
    </source>
</evidence>
<evidence type="ECO:0000256" key="4">
    <source>
        <dbReference type="ARBA" id="ARBA00022490"/>
    </source>
</evidence>
<comment type="subcellular location">
    <subcellularLocation>
        <location evidence="3">Cytoplasm</location>
    </subcellularLocation>
    <subcellularLocation>
        <location evidence="2">Lysosome</location>
    </subcellularLocation>
    <subcellularLocation>
        <location evidence="1">Membrane</location>
    </subcellularLocation>
</comment>
<keyword evidence="5" id="KW-0472">Membrane</keyword>
<dbReference type="Proteomes" id="UP001212841">
    <property type="component" value="Unassembled WGS sequence"/>
</dbReference>
<protein>
    <recommendedName>
        <fullName evidence="7">MTOR-associated protein MEAK7</fullName>
    </recommendedName>
    <alternativeName>
        <fullName evidence="9">TBC/LysM-associated domain-containing protein 1</fullName>
    </alternativeName>
    <alternativeName>
        <fullName evidence="8">TLD domain-containing protein 1</fullName>
    </alternativeName>
</protein>